<comment type="caution">
    <text evidence="3">The sequence shown here is derived from an EMBL/GenBank/DDBJ whole genome shotgun (WGS) entry which is preliminary data.</text>
</comment>
<accession>A0A561QC44</accession>
<dbReference type="RefSeq" id="WP_186458393.1">
    <property type="nucleotide sequence ID" value="NZ_VIWP01000009.1"/>
</dbReference>
<dbReference type="EMBL" id="VIWP01000009">
    <property type="protein sequence ID" value="TWF47946.1"/>
    <property type="molecule type" value="Genomic_DNA"/>
</dbReference>
<evidence type="ECO:0000256" key="2">
    <source>
        <dbReference type="ARBA" id="ARBA00022845"/>
    </source>
</evidence>
<gene>
    <name evidence="3" type="ORF">FHW37_1099</name>
</gene>
<dbReference type="Proteomes" id="UP000320653">
    <property type="component" value="Unassembled WGS sequence"/>
</dbReference>
<keyword evidence="2" id="KW-0810">Translation regulation</keyword>
<name>A0A561QC44_9HYPH</name>
<evidence type="ECO:0008006" key="5">
    <source>
        <dbReference type="Google" id="ProtNLM"/>
    </source>
</evidence>
<sequence>MDIQERPLEHCFDEGRAAALDGSDEKACPYSAGTIEYETWMEGYESVVEDN</sequence>
<dbReference type="AlphaFoldDB" id="A0A561QC44"/>
<organism evidence="3 4">
    <name type="scientific">Neorhizobium alkalisoli</name>
    <dbReference type="NCBI Taxonomy" id="528178"/>
    <lineage>
        <taxon>Bacteria</taxon>
        <taxon>Pseudomonadati</taxon>
        <taxon>Pseudomonadota</taxon>
        <taxon>Alphaproteobacteria</taxon>
        <taxon>Hyphomicrobiales</taxon>
        <taxon>Rhizobiaceae</taxon>
        <taxon>Rhizobium/Agrobacterium group</taxon>
        <taxon>Neorhizobium</taxon>
    </lineage>
</organism>
<dbReference type="InterPro" id="IPR007040">
    <property type="entry name" value="Ribosome_modulation_factor"/>
</dbReference>
<dbReference type="InterPro" id="IPR023200">
    <property type="entry name" value="RMF_sf"/>
</dbReference>
<evidence type="ECO:0000256" key="1">
    <source>
        <dbReference type="ARBA" id="ARBA00022490"/>
    </source>
</evidence>
<dbReference type="NCBIfam" id="NF041886">
    <property type="entry name" value="Rmf_CrpP_fam"/>
    <property type="match status" value="1"/>
</dbReference>
<reference evidence="3 4" key="1">
    <citation type="submission" date="2019-06" db="EMBL/GenBank/DDBJ databases">
        <title>Sorghum-associated microbial communities from plants grown in Nebraska, USA.</title>
        <authorList>
            <person name="Schachtman D."/>
        </authorList>
    </citation>
    <scope>NUCLEOTIDE SEQUENCE [LARGE SCALE GENOMIC DNA]</scope>
    <source>
        <strain evidence="3 4">1225</strain>
    </source>
</reference>
<evidence type="ECO:0000313" key="4">
    <source>
        <dbReference type="Proteomes" id="UP000320653"/>
    </source>
</evidence>
<dbReference type="GO" id="GO:0006417">
    <property type="term" value="P:regulation of translation"/>
    <property type="evidence" value="ECO:0007669"/>
    <property type="project" value="UniProtKB-KW"/>
</dbReference>
<keyword evidence="4" id="KW-1185">Reference proteome</keyword>
<proteinExistence type="predicted"/>
<evidence type="ECO:0000313" key="3">
    <source>
        <dbReference type="EMBL" id="TWF47946.1"/>
    </source>
</evidence>
<keyword evidence="1" id="KW-0963">Cytoplasm</keyword>
<dbReference type="Pfam" id="PF04957">
    <property type="entry name" value="RMF"/>
    <property type="match status" value="1"/>
</dbReference>
<dbReference type="Gene3D" id="1.10.10.620">
    <property type="entry name" value="ribosome modulation factor like domain"/>
    <property type="match status" value="1"/>
</dbReference>
<protein>
    <recommendedName>
        <fullName evidence="5">Ribosome modulation factor</fullName>
    </recommendedName>
</protein>